<dbReference type="InterPro" id="IPR017853">
    <property type="entry name" value="GH"/>
</dbReference>
<evidence type="ECO:0000313" key="6">
    <source>
        <dbReference type="EMBL" id="OAN42354.1"/>
    </source>
</evidence>
<evidence type="ECO:0000256" key="4">
    <source>
        <dbReference type="SAM" id="SignalP"/>
    </source>
</evidence>
<evidence type="ECO:0000259" key="5">
    <source>
        <dbReference type="Pfam" id="PF01229"/>
    </source>
</evidence>
<dbReference type="PANTHER" id="PTHR12631:SF10">
    <property type="entry name" value="BETA-XYLOSIDASE-LIKE PROTEIN-RELATED"/>
    <property type="match status" value="1"/>
</dbReference>
<feature type="chain" id="PRO_5039389615" evidence="4">
    <location>
        <begin position="29"/>
        <end position="351"/>
    </location>
</feature>
<accession>A0A178M4Q8</accession>
<dbReference type="InterPro" id="IPR051923">
    <property type="entry name" value="Glycosyl_Hydrolase_39"/>
</dbReference>
<comment type="caution">
    <text evidence="6">The sequence shown here is derived from an EMBL/GenBank/DDBJ whole genome shotgun (WGS) entry which is preliminary data.</text>
</comment>
<dbReference type="PROSITE" id="PS51257">
    <property type="entry name" value="PROKAR_LIPOPROTEIN"/>
    <property type="match status" value="1"/>
</dbReference>
<evidence type="ECO:0000313" key="7">
    <source>
        <dbReference type="Proteomes" id="UP000078396"/>
    </source>
</evidence>
<evidence type="ECO:0000256" key="1">
    <source>
        <dbReference type="ARBA" id="ARBA00008875"/>
    </source>
</evidence>
<dbReference type="InterPro" id="IPR049166">
    <property type="entry name" value="GH39_cat"/>
</dbReference>
<name>A0A178M4Q8_MYCIR</name>
<dbReference type="RefSeq" id="WP_064279687.1">
    <property type="nucleotide sequence ID" value="NZ_LWCS01000001.1"/>
</dbReference>
<reference evidence="6 7" key="1">
    <citation type="submission" date="2016-04" db="EMBL/GenBank/DDBJ databases">
        <title>Draft Genome Sequences of Staphylococcus capitis Strain H36, S. capitis Strain H65, S. cohnii Strain H62, S. hominis Strain H69, Mycobacterium iranicum Strain H39, Plantibacter sp. Strain H53, Pseudomonas oryzihabitans Strain H72, and Microbacterium sp. Strain H83, isolated from residential settings.</title>
        <authorList>
            <person name="Lymperopoulou D."/>
            <person name="Adams R.I."/>
            <person name="Lindow S."/>
            <person name="Coil D.A."/>
            <person name="Jospin G."/>
            <person name="Eisen J.A."/>
        </authorList>
    </citation>
    <scope>NUCLEOTIDE SEQUENCE [LARGE SCALE GENOMIC DNA]</scope>
    <source>
        <strain evidence="6 7">H39</strain>
    </source>
</reference>
<gene>
    <name evidence="6" type="ORF">A4X20_01225</name>
</gene>
<evidence type="ECO:0000256" key="3">
    <source>
        <dbReference type="ARBA" id="ARBA00023295"/>
    </source>
</evidence>
<dbReference type="EMBL" id="LWCS01000001">
    <property type="protein sequence ID" value="OAN42354.1"/>
    <property type="molecule type" value="Genomic_DNA"/>
</dbReference>
<sequence length="351" mass="38544">MTYGNRTLARLLSVVLIGFATLSCGTRAPQVDIGMTVHSRGADSAAVKRQFEVMAAMNVTWVRVDIDWSAVESQRGQFDWSYPDMVVDEAAARGMKVLAVVSFTPEWARPSTPGDSVSARRSRPENLSEWADFARVTTERYAPRGVHSWEIWNEPNTTNFWPQRPDINEYGTLFWVAADAIREVDPDATILIGGLGPKFEEPDAEIPPADYLEQLYANGAAKRADGVAAHPYSFPALPMEDPQRMIGGFKDLPALRAVMERHGDGAKKIWITEFGAPTGEGPHAVSEDAQATALLEARKQTAQWDWAGPLIYYELVDGGPNLTDTEQNFGVLHEDLSPKPAADALIESGEG</sequence>
<dbReference type="Proteomes" id="UP000078396">
    <property type="component" value="Unassembled WGS sequence"/>
</dbReference>
<dbReference type="Gene3D" id="3.20.20.80">
    <property type="entry name" value="Glycosidases"/>
    <property type="match status" value="1"/>
</dbReference>
<feature type="domain" description="Glycosyl hydrolases family 39 N-terminal catalytic" evidence="5">
    <location>
        <begin position="73"/>
        <end position="200"/>
    </location>
</feature>
<keyword evidence="4" id="KW-0732">Signal</keyword>
<dbReference type="Pfam" id="PF01229">
    <property type="entry name" value="Glyco_hydro_39"/>
    <property type="match status" value="1"/>
</dbReference>
<keyword evidence="2" id="KW-0378">Hydrolase</keyword>
<dbReference type="OrthoDB" id="9802522at2"/>
<dbReference type="SUPFAM" id="SSF51445">
    <property type="entry name" value="(Trans)glycosidases"/>
    <property type="match status" value="1"/>
</dbReference>
<protein>
    <submittedName>
        <fullName evidence="6">Beta-galactosidase</fullName>
    </submittedName>
</protein>
<dbReference type="AlphaFoldDB" id="A0A178M4Q8"/>
<dbReference type="PANTHER" id="PTHR12631">
    <property type="entry name" value="ALPHA-L-IDURONIDASE"/>
    <property type="match status" value="1"/>
</dbReference>
<feature type="signal peptide" evidence="4">
    <location>
        <begin position="1"/>
        <end position="28"/>
    </location>
</feature>
<dbReference type="GO" id="GO:0004553">
    <property type="term" value="F:hydrolase activity, hydrolyzing O-glycosyl compounds"/>
    <property type="evidence" value="ECO:0007669"/>
    <property type="project" value="TreeGrafter"/>
</dbReference>
<keyword evidence="3" id="KW-0326">Glycosidase</keyword>
<evidence type="ECO:0000256" key="2">
    <source>
        <dbReference type="ARBA" id="ARBA00022801"/>
    </source>
</evidence>
<comment type="similarity">
    <text evidence="1">Belongs to the glycosyl hydrolase 39 family.</text>
</comment>
<organism evidence="6 7">
    <name type="scientific">Mycolicibacterium iranicum</name>
    <name type="common">Mycobacterium iranicum</name>
    <dbReference type="NCBI Taxonomy" id="912594"/>
    <lineage>
        <taxon>Bacteria</taxon>
        <taxon>Bacillati</taxon>
        <taxon>Actinomycetota</taxon>
        <taxon>Actinomycetes</taxon>
        <taxon>Mycobacteriales</taxon>
        <taxon>Mycobacteriaceae</taxon>
        <taxon>Mycolicibacterium</taxon>
    </lineage>
</organism>
<proteinExistence type="inferred from homology"/>